<feature type="compositionally biased region" description="Low complexity" evidence="1">
    <location>
        <begin position="131"/>
        <end position="144"/>
    </location>
</feature>
<accession>A0ABN0G069</accession>
<protein>
    <submittedName>
        <fullName evidence="3">Isrso9-transposase protein</fullName>
    </submittedName>
</protein>
<gene>
    <name evidence="3" type="ORF">A33K_17652</name>
</gene>
<reference evidence="4" key="1">
    <citation type="journal article" date="2012" name="J. Bacteriol.">
        <title>Revised Genome Sequence of Burkholderia thailandensis MSMB43 with Improved Annotation.</title>
        <authorList>
            <person name="Zhuo Y."/>
            <person name="Liu L."/>
            <person name="Wang Q."/>
            <person name="Liu X."/>
            <person name="Ren B."/>
            <person name="Liu M."/>
            <person name="Ni P."/>
            <person name="Cheng Y.Q."/>
            <person name="Zhang L."/>
        </authorList>
    </citation>
    <scope>NUCLEOTIDE SEQUENCE [LARGE SCALE GENOMIC DNA]</scope>
    <source>
        <strain evidence="4">MSMB43</strain>
    </source>
</reference>
<evidence type="ECO:0000259" key="2">
    <source>
        <dbReference type="Pfam" id="PF05598"/>
    </source>
</evidence>
<evidence type="ECO:0000256" key="1">
    <source>
        <dbReference type="SAM" id="MobiDB-lite"/>
    </source>
</evidence>
<name>A0ABN0G069_9BURK</name>
<dbReference type="InterPro" id="IPR008490">
    <property type="entry name" value="Transposase_InsH_N"/>
</dbReference>
<feature type="domain" description="Transposase InsH N-terminal" evidence="2">
    <location>
        <begin position="13"/>
        <end position="68"/>
    </location>
</feature>
<dbReference type="Proteomes" id="UP000004682">
    <property type="component" value="Unassembled WGS sequence"/>
</dbReference>
<sequence>MMYEWIRRRQHQRKIAGLLYSRHAFDLSDEEIIWQWLENPYWQVFAGETYLQTKPPIDPSSLTRRRKRLGEAGVEELLAETTEAAKRANVIKTSSLKRMIVDTAVMEKAIAYFPRFARTRQGETHPPLKTRSLSVRLPVRSSPG</sequence>
<keyword evidence="4" id="KW-1185">Reference proteome</keyword>
<proteinExistence type="predicted"/>
<dbReference type="Pfam" id="PF05598">
    <property type="entry name" value="DUF772"/>
    <property type="match status" value="1"/>
</dbReference>
<dbReference type="EMBL" id="JH692066">
    <property type="protein sequence ID" value="EIP85594.1"/>
    <property type="molecule type" value="Genomic_DNA"/>
</dbReference>
<feature type="region of interest" description="Disordered" evidence="1">
    <location>
        <begin position="122"/>
        <end position="144"/>
    </location>
</feature>
<organism evidence="3 4">
    <name type="scientific">Burkholderia humptydooensis MSMB43</name>
    <dbReference type="NCBI Taxonomy" id="441157"/>
    <lineage>
        <taxon>Bacteria</taxon>
        <taxon>Pseudomonadati</taxon>
        <taxon>Pseudomonadota</taxon>
        <taxon>Betaproteobacteria</taxon>
        <taxon>Burkholderiales</taxon>
        <taxon>Burkholderiaceae</taxon>
        <taxon>Burkholderia</taxon>
        <taxon>pseudomallei group</taxon>
    </lineage>
</organism>
<evidence type="ECO:0000313" key="4">
    <source>
        <dbReference type="Proteomes" id="UP000004682"/>
    </source>
</evidence>
<dbReference type="PANTHER" id="PTHR33803">
    <property type="entry name" value="IS1478 TRANSPOSASE"/>
    <property type="match status" value="1"/>
</dbReference>
<dbReference type="PANTHER" id="PTHR33803:SF3">
    <property type="entry name" value="BLL1974 PROTEIN"/>
    <property type="match status" value="1"/>
</dbReference>
<evidence type="ECO:0000313" key="3">
    <source>
        <dbReference type="EMBL" id="EIP85594.1"/>
    </source>
</evidence>